<proteinExistence type="predicted"/>
<accession>A0A0F9PHN2</accession>
<dbReference type="NCBIfam" id="NF043066">
    <property type="entry name" value="ETEC_3214_dom"/>
    <property type="match status" value="1"/>
</dbReference>
<comment type="caution">
    <text evidence="1">The sequence shown here is derived from an EMBL/GenBank/DDBJ whole genome shotgun (WGS) entry which is preliminary data.</text>
</comment>
<evidence type="ECO:0000313" key="1">
    <source>
        <dbReference type="EMBL" id="KKN31330.1"/>
    </source>
</evidence>
<dbReference type="AlphaFoldDB" id="A0A0F9PHN2"/>
<protein>
    <submittedName>
        <fullName evidence="1">Uncharacterized protein</fullName>
    </submittedName>
</protein>
<dbReference type="InterPro" id="IPR050010">
    <property type="entry name" value="ETEC_3214_dom"/>
</dbReference>
<dbReference type="EMBL" id="LAZR01002338">
    <property type="protein sequence ID" value="KKN31330.1"/>
    <property type="molecule type" value="Genomic_DNA"/>
</dbReference>
<sequence>MKNSDAEQQQGVKNKSLYEYFVAIALGLMAIGQWGDTKDIAIEAWQLTLSKFTHKYEYESLNHVNVGSNLKYISTHFGQPKLIKKSKYHENLNFAYYLEKKFILTLILEGDRVNAYTITGLVDDFVPYGLLDKREKENTLSIADNYTEFQDFTLDFNNVEFLLVKEELGKEKLFVNQYFGAIGYEQNINASKAEFKGLYEKLNMNDEAPSLLADVKRLTKQVRNNFYGVGEVSLSIVADSVLTDFEYSLYYKK</sequence>
<name>A0A0F9PHN2_9ZZZZ</name>
<reference evidence="1" key="1">
    <citation type="journal article" date="2015" name="Nature">
        <title>Complex archaea that bridge the gap between prokaryotes and eukaryotes.</title>
        <authorList>
            <person name="Spang A."/>
            <person name="Saw J.H."/>
            <person name="Jorgensen S.L."/>
            <person name="Zaremba-Niedzwiedzka K."/>
            <person name="Martijn J."/>
            <person name="Lind A.E."/>
            <person name="van Eijk R."/>
            <person name="Schleper C."/>
            <person name="Guy L."/>
            <person name="Ettema T.J."/>
        </authorList>
    </citation>
    <scope>NUCLEOTIDE SEQUENCE</scope>
</reference>
<organism evidence="1">
    <name type="scientific">marine sediment metagenome</name>
    <dbReference type="NCBI Taxonomy" id="412755"/>
    <lineage>
        <taxon>unclassified sequences</taxon>
        <taxon>metagenomes</taxon>
        <taxon>ecological metagenomes</taxon>
    </lineage>
</organism>
<gene>
    <name evidence="1" type="ORF">LCGC14_0825080</name>
</gene>